<reference evidence="1 2" key="1">
    <citation type="journal article" date="2019" name="Int. J. Syst. Evol. Microbiol.">
        <title>The Global Catalogue of Microorganisms (GCM) 10K type strain sequencing project: providing services to taxonomists for standard genome sequencing and annotation.</title>
        <authorList>
            <consortium name="The Broad Institute Genomics Platform"/>
            <consortium name="The Broad Institute Genome Sequencing Center for Infectious Disease"/>
            <person name="Wu L."/>
            <person name="Ma J."/>
        </authorList>
    </citation>
    <scope>NUCLEOTIDE SEQUENCE [LARGE SCALE GENOMIC DNA]</scope>
    <source>
        <strain evidence="1 2">JCM 14735</strain>
    </source>
</reference>
<dbReference type="SUPFAM" id="SSF51905">
    <property type="entry name" value="FAD/NAD(P)-binding domain"/>
    <property type="match status" value="1"/>
</dbReference>
<dbReference type="Proteomes" id="UP001501204">
    <property type="component" value="Unassembled WGS sequence"/>
</dbReference>
<organism evidence="1 2">
    <name type="scientific">Kocuria aegyptia</name>
    <dbReference type="NCBI Taxonomy" id="330943"/>
    <lineage>
        <taxon>Bacteria</taxon>
        <taxon>Bacillati</taxon>
        <taxon>Actinomycetota</taxon>
        <taxon>Actinomycetes</taxon>
        <taxon>Micrococcales</taxon>
        <taxon>Micrococcaceae</taxon>
        <taxon>Kocuria</taxon>
    </lineage>
</organism>
<evidence type="ECO:0008006" key="3">
    <source>
        <dbReference type="Google" id="ProtNLM"/>
    </source>
</evidence>
<dbReference type="Gene3D" id="3.50.50.60">
    <property type="entry name" value="FAD/NAD(P)-binding domain"/>
    <property type="match status" value="1"/>
</dbReference>
<comment type="caution">
    <text evidence="1">The sequence shown here is derived from an EMBL/GenBank/DDBJ whole genome shotgun (WGS) entry which is preliminary data.</text>
</comment>
<evidence type="ECO:0000313" key="2">
    <source>
        <dbReference type="Proteomes" id="UP001501204"/>
    </source>
</evidence>
<dbReference type="RefSeq" id="WP_344122233.1">
    <property type="nucleotide sequence ID" value="NZ_BAAAOA010000023.1"/>
</dbReference>
<proteinExistence type="predicted"/>
<dbReference type="EMBL" id="BAAAOA010000023">
    <property type="protein sequence ID" value="GAA1761643.1"/>
    <property type="molecule type" value="Genomic_DNA"/>
</dbReference>
<evidence type="ECO:0000313" key="1">
    <source>
        <dbReference type="EMBL" id="GAA1761643.1"/>
    </source>
</evidence>
<protein>
    <recommendedName>
        <fullName evidence="3">Pyridine nucleotide-disulfide oxidoreductase</fullName>
    </recommendedName>
</protein>
<gene>
    <name evidence="1" type="ORF">GCM10009767_20770</name>
</gene>
<sequence>MIWCTGFHPALRHLRPLQVREGDGSIPTDRTASTTMDGLYLVGYGDWAGPGSATLIGVGPSAKATAAALQRQLSTPTPIPAR</sequence>
<keyword evidence="2" id="KW-1185">Reference proteome</keyword>
<accession>A0ABN2KPB2</accession>
<dbReference type="InterPro" id="IPR036188">
    <property type="entry name" value="FAD/NAD-bd_sf"/>
</dbReference>
<name>A0ABN2KPB2_9MICC</name>